<reference evidence="10 11" key="1">
    <citation type="submission" date="2019-06" db="EMBL/GenBank/DDBJ databases">
        <authorList>
            <person name="Li J."/>
        </authorList>
    </citation>
    <scope>NUCLEOTIDE SEQUENCE [LARGE SCALE GENOMIC DNA]</scope>
    <source>
        <strain evidence="10 11">LMG 28165</strain>
    </source>
</reference>
<evidence type="ECO:0000256" key="5">
    <source>
        <dbReference type="ARBA" id="ARBA00022793"/>
    </source>
</evidence>
<dbReference type="SUPFAM" id="SSF51366">
    <property type="entry name" value="Ribulose-phoshate binding barrel"/>
    <property type="match status" value="1"/>
</dbReference>
<dbReference type="InterPro" id="IPR011060">
    <property type="entry name" value="RibuloseP-bd_barrel"/>
</dbReference>
<organism evidence="10 11">
    <name type="scientific">Corynebacterium tapiri</name>
    <dbReference type="NCBI Taxonomy" id="1448266"/>
    <lineage>
        <taxon>Bacteria</taxon>
        <taxon>Bacillati</taxon>
        <taxon>Actinomycetota</taxon>
        <taxon>Actinomycetes</taxon>
        <taxon>Mycobacteriales</taxon>
        <taxon>Corynebacteriaceae</taxon>
        <taxon>Corynebacterium</taxon>
    </lineage>
</organism>
<dbReference type="InterPro" id="IPR013785">
    <property type="entry name" value="Aldolase_TIM"/>
</dbReference>
<comment type="caution">
    <text evidence="10">The sequence shown here is derived from an EMBL/GenBank/DDBJ whole genome shotgun (WGS) entry which is preliminary data.</text>
</comment>
<keyword evidence="4" id="KW-0028">Amino-acid biosynthesis</keyword>
<dbReference type="AlphaFoldDB" id="A0A5C4U593"/>
<protein>
    <recommendedName>
        <fullName evidence="3">indole-3-glycerol-phosphate synthase</fullName>
        <ecNumber evidence="3">4.1.1.48</ecNumber>
    </recommendedName>
</protein>
<dbReference type="EMBL" id="VDHJ01000003">
    <property type="protein sequence ID" value="TNL99349.1"/>
    <property type="molecule type" value="Genomic_DNA"/>
</dbReference>
<proteinExistence type="predicted"/>
<dbReference type="Proteomes" id="UP000312032">
    <property type="component" value="Unassembled WGS sequence"/>
</dbReference>
<keyword evidence="6" id="KW-0822">Tryptophan biosynthesis</keyword>
<accession>A0A5C4U593</accession>
<evidence type="ECO:0000256" key="4">
    <source>
        <dbReference type="ARBA" id="ARBA00022605"/>
    </source>
</evidence>
<comment type="catalytic activity">
    <reaction evidence="1">
        <text>1-(2-carboxyphenylamino)-1-deoxy-D-ribulose 5-phosphate + H(+) = (1S,2R)-1-C-(indol-3-yl)glycerol 3-phosphate + CO2 + H2O</text>
        <dbReference type="Rhea" id="RHEA:23476"/>
        <dbReference type="ChEBI" id="CHEBI:15377"/>
        <dbReference type="ChEBI" id="CHEBI:15378"/>
        <dbReference type="ChEBI" id="CHEBI:16526"/>
        <dbReference type="ChEBI" id="CHEBI:58613"/>
        <dbReference type="ChEBI" id="CHEBI:58866"/>
        <dbReference type="EC" id="4.1.1.48"/>
    </reaction>
</comment>
<comment type="pathway">
    <text evidence="2">Amino-acid biosynthesis; L-tryptophan biosynthesis; L-tryptophan from chorismate: step 4/5.</text>
</comment>
<dbReference type="RefSeq" id="WP_139465025.1">
    <property type="nucleotide sequence ID" value="NZ_VDHJ01000003.1"/>
</dbReference>
<dbReference type="GO" id="GO:0000162">
    <property type="term" value="P:L-tryptophan biosynthetic process"/>
    <property type="evidence" value="ECO:0007669"/>
    <property type="project" value="UniProtKB-UniPathway"/>
</dbReference>
<evidence type="ECO:0000256" key="7">
    <source>
        <dbReference type="ARBA" id="ARBA00023141"/>
    </source>
</evidence>
<keyword evidence="7" id="KW-0057">Aromatic amino acid biosynthesis</keyword>
<dbReference type="Gene3D" id="3.20.20.70">
    <property type="entry name" value="Aldolase class I"/>
    <property type="match status" value="1"/>
</dbReference>
<keyword evidence="11" id="KW-1185">Reference proteome</keyword>
<dbReference type="GO" id="GO:0004425">
    <property type="term" value="F:indole-3-glycerol-phosphate synthase activity"/>
    <property type="evidence" value="ECO:0007669"/>
    <property type="project" value="UniProtKB-EC"/>
</dbReference>
<dbReference type="EC" id="4.1.1.48" evidence="3"/>
<name>A0A5C4U593_9CORY</name>
<dbReference type="Pfam" id="PF00218">
    <property type="entry name" value="IGPS"/>
    <property type="match status" value="1"/>
</dbReference>
<evidence type="ECO:0000313" key="10">
    <source>
        <dbReference type="EMBL" id="TNL99349.1"/>
    </source>
</evidence>
<evidence type="ECO:0000259" key="9">
    <source>
        <dbReference type="Pfam" id="PF00218"/>
    </source>
</evidence>
<evidence type="ECO:0000256" key="6">
    <source>
        <dbReference type="ARBA" id="ARBA00022822"/>
    </source>
</evidence>
<evidence type="ECO:0000256" key="8">
    <source>
        <dbReference type="ARBA" id="ARBA00023239"/>
    </source>
</evidence>
<keyword evidence="8" id="KW-0456">Lyase</keyword>
<dbReference type="InterPro" id="IPR013798">
    <property type="entry name" value="Indole-3-glycerol_P_synth_dom"/>
</dbReference>
<evidence type="ECO:0000256" key="2">
    <source>
        <dbReference type="ARBA" id="ARBA00004696"/>
    </source>
</evidence>
<feature type="domain" description="Indole-3-glycerol phosphate synthase" evidence="9">
    <location>
        <begin position="8"/>
        <end position="258"/>
    </location>
</feature>
<evidence type="ECO:0000256" key="1">
    <source>
        <dbReference type="ARBA" id="ARBA00001633"/>
    </source>
</evidence>
<evidence type="ECO:0000313" key="11">
    <source>
        <dbReference type="Proteomes" id="UP000312032"/>
    </source>
</evidence>
<dbReference type="UniPathway" id="UPA00035">
    <property type="reaction ID" value="UER00043"/>
</dbReference>
<dbReference type="PANTHER" id="PTHR22854">
    <property type="entry name" value="TRYPTOPHAN BIOSYNTHESIS PROTEIN"/>
    <property type="match status" value="1"/>
</dbReference>
<dbReference type="CDD" id="cd00331">
    <property type="entry name" value="IGPS"/>
    <property type="match status" value="1"/>
</dbReference>
<dbReference type="OrthoDB" id="9804217at2"/>
<evidence type="ECO:0000256" key="3">
    <source>
        <dbReference type="ARBA" id="ARBA00012362"/>
    </source>
</evidence>
<dbReference type="InterPro" id="IPR045186">
    <property type="entry name" value="Indole-3-glycerol_P_synth"/>
</dbReference>
<dbReference type="PANTHER" id="PTHR22854:SF2">
    <property type="entry name" value="INDOLE-3-GLYCEROL-PHOSPHATE SYNTHASE"/>
    <property type="match status" value="1"/>
</dbReference>
<dbReference type="GO" id="GO:0004640">
    <property type="term" value="F:phosphoribosylanthranilate isomerase activity"/>
    <property type="evidence" value="ECO:0007669"/>
    <property type="project" value="TreeGrafter"/>
</dbReference>
<sequence>MQSPLAVDGIVAGILEDVAAREAHISFADIKARSRQAPAPRDGRAAILRSGCGVIVEIKRAVPRLGQRVSIPSMEELATTIERAGAHLVACQTERLRYDGSLEDMWHARQAVSLPMIIRDIIVDPYQIHEARCFGADIVPLQVELLGQARLVALIDRAESLGMTALAEVRTPEEADRALEAGARVIGVNAWSITSSTLDRENFASIVPGLPEEVVRIALGGVRTGQDLLAYASAGADAVLVGEAIMMAEDPEAATRALVAAGQHPACPSR</sequence>
<gene>
    <name evidence="10" type="ORF">FHE74_03045</name>
</gene>
<keyword evidence="5" id="KW-0210">Decarboxylase</keyword>